<accession>A0A2P5A2F4</accession>
<gene>
    <name evidence="1" type="ORF">TGAM01_v200135</name>
</gene>
<organism evidence="1 2">
    <name type="scientific">Trichoderma gamsii</name>
    <dbReference type="NCBI Taxonomy" id="398673"/>
    <lineage>
        <taxon>Eukaryota</taxon>
        <taxon>Fungi</taxon>
        <taxon>Dikarya</taxon>
        <taxon>Ascomycota</taxon>
        <taxon>Pezizomycotina</taxon>
        <taxon>Sordariomycetes</taxon>
        <taxon>Hypocreomycetidae</taxon>
        <taxon>Hypocreales</taxon>
        <taxon>Hypocreaceae</taxon>
        <taxon>Trichoderma</taxon>
    </lineage>
</organism>
<comment type="caution">
    <text evidence="1">The sequence shown here is derived from an EMBL/GenBank/DDBJ whole genome shotgun (WGS) entry which is preliminary data.</text>
</comment>
<proteinExistence type="predicted"/>
<dbReference type="AlphaFoldDB" id="A0A2P5A2F4"/>
<reference evidence="1 2" key="1">
    <citation type="journal article" date="2016" name="Genome Announc.">
        <title>Draft Whole-Genome Sequence of Trichoderma gamsii T6085, a Promising Biocontrol Agent of Fusarium Head Blight on Wheat.</title>
        <authorList>
            <person name="Baroncelli R."/>
            <person name="Zapparata A."/>
            <person name="Piaggeschi G."/>
            <person name="Sarrocco S."/>
            <person name="Vannacci G."/>
        </authorList>
    </citation>
    <scope>NUCLEOTIDE SEQUENCE [LARGE SCALE GENOMIC DNA]</scope>
    <source>
        <strain evidence="1 2">T6085</strain>
    </source>
</reference>
<evidence type="ECO:0000313" key="1">
    <source>
        <dbReference type="EMBL" id="PON30715.1"/>
    </source>
</evidence>
<dbReference type="Proteomes" id="UP000054821">
    <property type="component" value="Unassembled WGS sequence"/>
</dbReference>
<protein>
    <submittedName>
        <fullName evidence="1">Uncharacterized protein</fullName>
    </submittedName>
</protein>
<name>A0A2P5A2F4_9HYPO</name>
<evidence type="ECO:0000313" key="2">
    <source>
        <dbReference type="Proteomes" id="UP000054821"/>
    </source>
</evidence>
<sequence>MQVDNPLSVFRAIAHLVRVPMIGWNTMR</sequence>
<keyword evidence="2" id="KW-1185">Reference proteome</keyword>
<dbReference type="EMBL" id="JPDN02000001">
    <property type="protein sequence ID" value="PON30715.1"/>
    <property type="molecule type" value="Genomic_DNA"/>
</dbReference>